<dbReference type="InterPro" id="IPR052980">
    <property type="entry name" value="Crinkler_effector"/>
</dbReference>
<keyword evidence="3" id="KW-1185">Reference proteome</keyword>
<dbReference type="PANTHER" id="PTHR33129">
    <property type="entry name" value="PROTEIN KINASE DOMAIN-CONTAINING PROTEIN-RELATED"/>
    <property type="match status" value="1"/>
</dbReference>
<dbReference type="EMBL" id="SPLM01000003">
    <property type="protein sequence ID" value="TMW68066.1"/>
    <property type="molecule type" value="Genomic_DNA"/>
</dbReference>
<accession>A0A8K1CSY3</accession>
<keyword evidence="1" id="KW-0175">Coiled coil</keyword>
<gene>
    <name evidence="2" type="ORF">Poli38472_007738</name>
</gene>
<name>A0A8K1CSY3_PYTOL</name>
<evidence type="ECO:0000256" key="1">
    <source>
        <dbReference type="SAM" id="Coils"/>
    </source>
</evidence>
<dbReference type="Proteomes" id="UP000794436">
    <property type="component" value="Unassembled WGS sequence"/>
</dbReference>
<protein>
    <submittedName>
        <fullName evidence="2">Uncharacterized protein</fullName>
    </submittedName>
</protein>
<evidence type="ECO:0000313" key="2">
    <source>
        <dbReference type="EMBL" id="TMW68066.1"/>
    </source>
</evidence>
<sequence length="257" mass="29289">MKQFEKGIDRVTVTGSPVIGKSLFLAYFFTQYCTQNPTATVIVASFTTGVMDEVLVWTHEQMEHANEQKEAMLELIQRAEAKAKDEGRPFIRLYDGLPSQLPPRSRVMCCANACHAMHDKERADPRQVTLYMPVWDSDELTGGEEVLYLHMEPPPVDFEIAEERFNTFGGIARVCLSDNEEYVKQTEARLLRTIERISNRAVMVHYALNAENTDWAEVLGGTSIYVPEEGNPLKFTTESPSTYIRHLAVERMMERGF</sequence>
<dbReference type="OrthoDB" id="98369at2759"/>
<reference evidence="2" key="1">
    <citation type="submission" date="2019-03" db="EMBL/GenBank/DDBJ databases">
        <title>Long read genome sequence of the mycoparasitic Pythium oligandrum ATCC 38472 isolated from sugarbeet rhizosphere.</title>
        <authorList>
            <person name="Gaulin E."/>
        </authorList>
    </citation>
    <scope>NUCLEOTIDE SEQUENCE</scope>
    <source>
        <strain evidence="2">ATCC 38472_TT</strain>
    </source>
</reference>
<evidence type="ECO:0000313" key="3">
    <source>
        <dbReference type="Proteomes" id="UP000794436"/>
    </source>
</evidence>
<proteinExistence type="predicted"/>
<dbReference type="PANTHER" id="PTHR33129:SF1">
    <property type="entry name" value="ATP-BINDING PROTEIN"/>
    <property type="match status" value="1"/>
</dbReference>
<comment type="caution">
    <text evidence="2">The sequence shown here is derived from an EMBL/GenBank/DDBJ whole genome shotgun (WGS) entry which is preliminary data.</text>
</comment>
<dbReference type="AlphaFoldDB" id="A0A8K1CSY3"/>
<feature type="coiled-coil region" evidence="1">
    <location>
        <begin position="59"/>
        <end position="86"/>
    </location>
</feature>
<organism evidence="2 3">
    <name type="scientific">Pythium oligandrum</name>
    <name type="common">Mycoparasitic fungus</name>
    <dbReference type="NCBI Taxonomy" id="41045"/>
    <lineage>
        <taxon>Eukaryota</taxon>
        <taxon>Sar</taxon>
        <taxon>Stramenopiles</taxon>
        <taxon>Oomycota</taxon>
        <taxon>Peronosporomycetes</taxon>
        <taxon>Pythiales</taxon>
        <taxon>Pythiaceae</taxon>
        <taxon>Pythium</taxon>
    </lineage>
</organism>